<dbReference type="AlphaFoldDB" id="A0A195CQV4"/>
<dbReference type="EMBL" id="KQ977394">
    <property type="protein sequence ID" value="KYN03025.1"/>
    <property type="molecule type" value="Genomic_DNA"/>
</dbReference>
<evidence type="ECO:0000313" key="2">
    <source>
        <dbReference type="EMBL" id="KYN03025.1"/>
    </source>
</evidence>
<organism evidence="2 3">
    <name type="scientific">Cyphomyrmex costatus</name>
    <dbReference type="NCBI Taxonomy" id="456900"/>
    <lineage>
        <taxon>Eukaryota</taxon>
        <taxon>Metazoa</taxon>
        <taxon>Ecdysozoa</taxon>
        <taxon>Arthropoda</taxon>
        <taxon>Hexapoda</taxon>
        <taxon>Insecta</taxon>
        <taxon>Pterygota</taxon>
        <taxon>Neoptera</taxon>
        <taxon>Endopterygota</taxon>
        <taxon>Hymenoptera</taxon>
        <taxon>Apocrita</taxon>
        <taxon>Aculeata</taxon>
        <taxon>Formicoidea</taxon>
        <taxon>Formicidae</taxon>
        <taxon>Myrmicinae</taxon>
        <taxon>Cyphomyrmex</taxon>
    </lineage>
</organism>
<protein>
    <submittedName>
        <fullName evidence="2">Uncharacterized protein</fullName>
    </submittedName>
</protein>
<gene>
    <name evidence="2" type="ORF">ALC62_06119</name>
</gene>
<feature type="region of interest" description="Disordered" evidence="1">
    <location>
        <begin position="50"/>
        <end position="88"/>
    </location>
</feature>
<feature type="compositionally biased region" description="Basic and acidic residues" evidence="1">
    <location>
        <begin position="22"/>
        <end position="35"/>
    </location>
</feature>
<keyword evidence="3" id="KW-1185">Reference proteome</keyword>
<dbReference type="Proteomes" id="UP000078542">
    <property type="component" value="Unassembled WGS sequence"/>
</dbReference>
<accession>A0A195CQV4</accession>
<name>A0A195CQV4_9HYME</name>
<evidence type="ECO:0000313" key="3">
    <source>
        <dbReference type="Proteomes" id="UP000078542"/>
    </source>
</evidence>
<sequence length="160" mass="18355">RTITCYSRRKNRGVEMPLSSRARRESPRDAAERARVRELPTSTVRGNCRRSVCDGGFPTPPTLRSPARNHSRSHDDTRAIHPLAPSDGRYEGRNSFDRFYTSSPCDSLGFDLAIIAYLTRLQSRLRDMNSIREGRAHDTSAWRNRHGRLKVVDFNEQKVN</sequence>
<reference evidence="2 3" key="1">
    <citation type="submission" date="2016-03" db="EMBL/GenBank/DDBJ databases">
        <title>Cyphomyrmex costatus WGS genome.</title>
        <authorList>
            <person name="Nygaard S."/>
            <person name="Hu H."/>
            <person name="Boomsma J."/>
            <person name="Zhang G."/>
        </authorList>
    </citation>
    <scope>NUCLEOTIDE SEQUENCE [LARGE SCALE GENOMIC DNA]</scope>
    <source>
        <strain evidence="2">MS0001</strain>
        <tissue evidence="2">Whole body</tissue>
    </source>
</reference>
<feature type="non-terminal residue" evidence="2">
    <location>
        <position position="1"/>
    </location>
</feature>
<feature type="region of interest" description="Disordered" evidence="1">
    <location>
        <begin position="1"/>
        <end position="35"/>
    </location>
</feature>
<proteinExistence type="predicted"/>
<evidence type="ECO:0000256" key="1">
    <source>
        <dbReference type="SAM" id="MobiDB-lite"/>
    </source>
</evidence>